<evidence type="ECO:0000313" key="1">
    <source>
        <dbReference type="EMBL" id="PKZ60229.1"/>
    </source>
</evidence>
<dbReference type="AlphaFoldDB" id="A0AAP8IUV8"/>
<protein>
    <submittedName>
        <fullName evidence="1">Uncharacterized protein</fullName>
    </submittedName>
</protein>
<sequence>MITKIDSKNIFDKNLDEQSLYKKYPQLLDILLIDRTTGNNILWATDNYEQTVFYMLIAQAEETLAKSFMPIAVCAADLAESIDVRERQAGLNKLAELLAKHNH</sequence>
<reference evidence="1 2" key="1">
    <citation type="submission" date="2017-12" db="EMBL/GenBank/DDBJ databases">
        <title>Phylogenetic diversity of female urinary microbiome.</title>
        <authorList>
            <person name="Thomas-White K."/>
            <person name="Wolfe A.J."/>
        </authorList>
    </citation>
    <scope>NUCLEOTIDE SEQUENCE [LARGE SCALE GENOMIC DNA]</scope>
    <source>
        <strain evidence="1 2">UMB0682</strain>
    </source>
</reference>
<evidence type="ECO:0000313" key="2">
    <source>
        <dbReference type="Proteomes" id="UP000234905"/>
    </source>
</evidence>
<proteinExistence type="predicted"/>
<dbReference type="EMBL" id="PKJN01000001">
    <property type="protein sequence ID" value="PKZ60229.1"/>
    <property type="molecule type" value="Genomic_DNA"/>
</dbReference>
<gene>
    <name evidence="1" type="ORF">CYJ61_02230</name>
</gene>
<comment type="caution">
    <text evidence="1">The sequence shown here is derived from an EMBL/GenBank/DDBJ whole genome shotgun (WGS) entry which is preliminary data.</text>
</comment>
<organism evidence="1 2">
    <name type="scientific">Gardnerella vaginalis</name>
    <dbReference type="NCBI Taxonomy" id="2702"/>
    <lineage>
        <taxon>Bacteria</taxon>
        <taxon>Bacillati</taxon>
        <taxon>Actinomycetota</taxon>
        <taxon>Actinomycetes</taxon>
        <taxon>Bifidobacteriales</taxon>
        <taxon>Bifidobacteriaceae</taxon>
        <taxon>Gardnerella</taxon>
    </lineage>
</organism>
<name>A0AAP8IUV8_GARVA</name>
<accession>A0AAP8IUV8</accession>
<dbReference type="Proteomes" id="UP000234905">
    <property type="component" value="Unassembled WGS sequence"/>
</dbReference>